<keyword evidence="4" id="KW-1185">Reference proteome</keyword>
<feature type="chain" id="PRO_5039550978" evidence="2">
    <location>
        <begin position="20"/>
        <end position="651"/>
    </location>
</feature>
<feature type="signal peptide" evidence="2">
    <location>
        <begin position="1"/>
        <end position="19"/>
    </location>
</feature>
<dbReference type="Proteomes" id="UP000199220">
    <property type="component" value="Unassembled WGS sequence"/>
</dbReference>
<evidence type="ECO:0000256" key="1">
    <source>
        <dbReference type="SAM" id="MobiDB-lite"/>
    </source>
</evidence>
<dbReference type="EMBL" id="FNTX01000002">
    <property type="protein sequence ID" value="SEE86218.1"/>
    <property type="molecule type" value="Genomic_DNA"/>
</dbReference>
<proteinExistence type="predicted"/>
<evidence type="ECO:0000256" key="2">
    <source>
        <dbReference type="SAM" id="SignalP"/>
    </source>
</evidence>
<feature type="region of interest" description="Disordered" evidence="1">
    <location>
        <begin position="30"/>
        <end position="56"/>
    </location>
</feature>
<organism evidence="3 4">
    <name type="scientific">Ruania alba</name>
    <dbReference type="NCBI Taxonomy" id="648782"/>
    <lineage>
        <taxon>Bacteria</taxon>
        <taxon>Bacillati</taxon>
        <taxon>Actinomycetota</taxon>
        <taxon>Actinomycetes</taxon>
        <taxon>Micrococcales</taxon>
        <taxon>Ruaniaceae</taxon>
        <taxon>Ruania</taxon>
    </lineage>
</organism>
<dbReference type="RefSeq" id="WP_089774072.1">
    <property type="nucleotide sequence ID" value="NZ_FNTX01000002.1"/>
</dbReference>
<dbReference type="STRING" id="648782.SAMN04488554_3247"/>
<dbReference type="PROSITE" id="PS51318">
    <property type="entry name" value="TAT"/>
    <property type="match status" value="1"/>
</dbReference>
<gene>
    <name evidence="3" type="ORF">SAMN04488554_3247</name>
</gene>
<reference evidence="4" key="1">
    <citation type="submission" date="2016-10" db="EMBL/GenBank/DDBJ databases">
        <authorList>
            <person name="Varghese N."/>
            <person name="Submissions S."/>
        </authorList>
    </citation>
    <scope>NUCLEOTIDE SEQUENCE [LARGE SCALE GENOMIC DNA]</scope>
    <source>
        <strain evidence="4">DSM 21368</strain>
    </source>
</reference>
<accession>A0A1H5MCP7</accession>
<evidence type="ECO:0000313" key="3">
    <source>
        <dbReference type="EMBL" id="SEE86218.1"/>
    </source>
</evidence>
<dbReference type="AlphaFoldDB" id="A0A1H5MCP7"/>
<evidence type="ECO:0000313" key="4">
    <source>
        <dbReference type="Proteomes" id="UP000199220"/>
    </source>
</evidence>
<name>A0A1H5MCP7_9MICO</name>
<keyword evidence="2" id="KW-0732">Signal</keyword>
<dbReference type="OrthoDB" id="3495297at2"/>
<sequence length="651" mass="70678">MRSSAPTRRIVIGSLAAGAAGVATTALDTPARAEVSRPANQTSGPLPPVSALPAGAPDRQAFAPEEQRLAYYLVTLADIANDVDDSDTELRGFIHGGWWRSPDAPFNARISEMVSVFAWFAASERSWNPYTGDPALVARTDAAIGYYLTLQHEDGSWPEYSATEHSRAATAFALGYLSKTLDLLRSADLLPGRRPQITDALRAAMRWFLDPGNGEIWQDELVEFVNQPLAGVSGAARALSLDPDAGLEALLTDRIEFIADHGQSPAGFLYEPRGMDIAYNLNVALTEIIEIHRETGRPSLLPMVHRLADWFGYVNVPEPDGSGLVSFASGAARIPMYYLDAVTTDFQQRDVGSVLSRQVPDLASFYTTAEERDRIRAEWAASPEPVPPFEPGRANPRILANVAYGEHYPREQVKAAAWRRIPAVRSQRFTELRTDPMDQHYLFVRRPASYLMAFFGTRPNSVVRAGFGLLWHPEAGVLIQGGQSSNTECWATVLPNGGTDGASNLTPTWYDGPVADGGVLADPTGLETDLGVRWTTTGGNVTGEALISDAEIVREISATMDAVEQVPLVLLPTDGVRFSDGSTLTHGEPAEATATSVTITRDAVVLTIDWGDATAVTVQPTARTLFADARRRVHMLRIPHGTAGRVRYTLM</sequence>
<dbReference type="InterPro" id="IPR008930">
    <property type="entry name" value="Terpenoid_cyclase/PrenylTrfase"/>
</dbReference>
<dbReference type="InterPro" id="IPR006311">
    <property type="entry name" value="TAT_signal"/>
</dbReference>
<dbReference type="SUPFAM" id="SSF48239">
    <property type="entry name" value="Terpenoid cyclases/Protein prenyltransferases"/>
    <property type="match status" value="1"/>
</dbReference>
<protein>
    <submittedName>
        <fullName evidence="3">Uncharacterized protein</fullName>
    </submittedName>
</protein>